<sequence>MRLVFTQKTRGFLAKDEFPQPSGYASQSTGQDQTRPSKRLRGAIRIIHQSPGYPYSDGPMFEASASLTRSNTAPGPMSWESSVPMHPHNTFPRGQTYPRSNFSTRPGGQDLQNPSDTNYPAEFPHGPTDLPPRPYNAGEGIQKPTRPKGRIPGSALGYVSDCLGNVWSLLKLH</sequence>
<protein>
    <submittedName>
        <fullName evidence="2">Uncharacterized protein</fullName>
    </submittedName>
</protein>
<name>A0A166APN5_9AGAM</name>
<feature type="compositionally biased region" description="Polar residues" evidence="1">
    <location>
        <begin position="23"/>
        <end position="34"/>
    </location>
</feature>
<feature type="compositionally biased region" description="Polar residues" evidence="1">
    <location>
        <begin position="97"/>
        <end position="118"/>
    </location>
</feature>
<dbReference type="OrthoDB" id="3268316at2759"/>
<evidence type="ECO:0000313" key="2">
    <source>
        <dbReference type="EMBL" id="KZT35545.1"/>
    </source>
</evidence>
<dbReference type="AlphaFoldDB" id="A0A166APN5"/>
<evidence type="ECO:0000313" key="3">
    <source>
        <dbReference type="Proteomes" id="UP000076798"/>
    </source>
</evidence>
<dbReference type="EMBL" id="KV428136">
    <property type="protein sequence ID" value="KZT35545.1"/>
    <property type="molecule type" value="Genomic_DNA"/>
</dbReference>
<feature type="region of interest" description="Disordered" evidence="1">
    <location>
        <begin position="67"/>
        <end position="149"/>
    </location>
</feature>
<organism evidence="2 3">
    <name type="scientific">Sistotremastrum suecicum HHB10207 ss-3</name>
    <dbReference type="NCBI Taxonomy" id="1314776"/>
    <lineage>
        <taxon>Eukaryota</taxon>
        <taxon>Fungi</taxon>
        <taxon>Dikarya</taxon>
        <taxon>Basidiomycota</taxon>
        <taxon>Agaricomycotina</taxon>
        <taxon>Agaricomycetes</taxon>
        <taxon>Sistotremastrales</taxon>
        <taxon>Sistotremastraceae</taxon>
        <taxon>Sistotremastrum</taxon>
    </lineage>
</organism>
<dbReference type="Proteomes" id="UP000076798">
    <property type="component" value="Unassembled WGS sequence"/>
</dbReference>
<proteinExistence type="predicted"/>
<reference evidence="2 3" key="1">
    <citation type="journal article" date="2016" name="Mol. Biol. Evol.">
        <title>Comparative Genomics of Early-Diverging Mushroom-Forming Fungi Provides Insights into the Origins of Lignocellulose Decay Capabilities.</title>
        <authorList>
            <person name="Nagy L.G."/>
            <person name="Riley R."/>
            <person name="Tritt A."/>
            <person name="Adam C."/>
            <person name="Daum C."/>
            <person name="Floudas D."/>
            <person name="Sun H."/>
            <person name="Yadav J.S."/>
            <person name="Pangilinan J."/>
            <person name="Larsson K.H."/>
            <person name="Matsuura K."/>
            <person name="Barry K."/>
            <person name="Labutti K."/>
            <person name="Kuo R."/>
            <person name="Ohm R.A."/>
            <person name="Bhattacharya S.S."/>
            <person name="Shirouzu T."/>
            <person name="Yoshinaga Y."/>
            <person name="Martin F.M."/>
            <person name="Grigoriev I.V."/>
            <person name="Hibbett D.S."/>
        </authorList>
    </citation>
    <scope>NUCLEOTIDE SEQUENCE [LARGE SCALE GENOMIC DNA]</scope>
    <source>
        <strain evidence="2 3">HHB10207 ss-3</strain>
    </source>
</reference>
<keyword evidence="3" id="KW-1185">Reference proteome</keyword>
<feature type="region of interest" description="Disordered" evidence="1">
    <location>
        <begin position="1"/>
        <end position="38"/>
    </location>
</feature>
<accession>A0A166APN5</accession>
<gene>
    <name evidence="2" type="ORF">SISSUDRAFT_1051258</name>
</gene>
<evidence type="ECO:0000256" key="1">
    <source>
        <dbReference type="SAM" id="MobiDB-lite"/>
    </source>
</evidence>